<keyword evidence="7 9" id="KW-0472">Membrane</keyword>
<evidence type="ECO:0000256" key="8">
    <source>
        <dbReference type="ARBA" id="ARBA00026081"/>
    </source>
</evidence>
<keyword evidence="11" id="KW-1185">Reference proteome</keyword>
<evidence type="ECO:0000256" key="7">
    <source>
        <dbReference type="ARBA" id="ARBA00023136"/>
    </source>
</evidence>
<evidence type="ECO:0000256" key="6">
    <source>
        <dbReference type="ARBA" id="ARBA00022989"/>
    </source>
</evidence>
<evidence type="ECO:0000313" key="11">
    <source>
        <dbReference type="Proteomes" id="UP000199648"/>
    </source>
</evidence>
<dbReference type="GO" id="GO:0015920">
    <property type="term" value="P:lipopolysaccharide transport"/>
    <property type="evidence" value="ECO:0007669"/>
    <property type="project" value="TreeGrafter"/>
</dbReference>
<protein>
    <submittedName>
        <fullName evidence="10">Lipopolysaccharide export system permease protein</fullName>
    </submittedName>
</protein>
<dbReference type="STRING" id="415747.SAMN03097708_00974"/>
<comment type="similarity">
    <text evidence="3">Belongs to the LptF/LptG family.</text>
</comment>
<feature type="transmembrane region" description="Helical" evidence="9">
    <location>
        <begin position="12"/>
        <end position="33"/>
    </location>
</feature>
<feature type="transmembrane region" description="Helical" evidence="9">
    <location>
        <begin position="102"/>
        <end position="122"/>
    </location>
</feature>
<dbReference type="PANTHER" id="PTHR33529">
    <property type="entry name" value="SLR0882 PROTEIN-RELATED"/>
    <property type="match status" value="1"/>
</dbReference>
<dbReference type="InterPro" id="IPR005495">
    <property type="entry name" value="LptG/LptF_permease"/>
</dbReference>
<evidence type="ECO:0000256" key="9">
    <source>
        <dbReference type="SAM" id="Phobius"/>
    </source>
</evidence>
<dbReference type="GO" id="GO:0043190">
    <property type="term" value="C:ATP-binding cassette (ABC) transporter complex"/>
    <property type="evidence" value="ECO:0007669"/>
    <property type="project" value="InterPro"/>
</dbReference>
<feature type="transmembrane region" description="Helical" evidence="9">
    <location>
        <begin position="332"/>
        <end position="349"/>
    </location>
</feature>
<evidence type="ECO:0000256" key="5">
    <source>
        <dbReference type="ARBA" id="ARBA00022692"/>
    </source>
</evidence>
<name>A0A1G5PY77_9GAMM</name>
<evidence type="ECO:0000256" key="2">
    <source>
        <dbReference type="ARBA" id="ARBA00004651"/>
    </source>
</evidence>
<dbReference type="PANTHER" id="PTHR33529:SF2">
    <property type="entry name" value="LIPOPOLYSACCHARIDE EXPORT SYSTEM PERMEASE PROTEIN LPTG"/>
    <property type="match status" value="1"/>
</dbReference>
<dbReference type="RefSeq" id="WP_175452445.1">
    <property type="nucleotide sequence ID" value="NZ_FMWD01000003.1"/>
</dbReference>
<dbReference type="NCBIfam" id="TIGR04408">
    <property type="entry name" value="LptG_lptG"/>
    <property type="match status" value="1"/>
</dbReference>
<comment type="function">
    <text evidence="1">Part of the ABC transporter complex LptBFG involved in the translocation of lipopolysaccharide (LPS) from the inner membrane to the outer membrane.</text>
</comment>
<evidence type="ECO:0000256" key="3">
    <source>
        <dbReference type="ARBA" id="ARBA00007725"/>
    </source>
</evidence>
<comment type="subcellular location">
    <subcellularLocation>
        <location evidence="2">Cell membrane</location>
        <topology evidence="2">Multi-pass membrane protein</topology>
    </subcellularLocation>
</comment>
<dbReference type="AlphaFoldDB" id="A0A1G5PY77"/>
<feature type="transmembrane region" description="Helical" evidence="9">
    <location>
        <begin position="269"/>
        <end position="291"/>
    </location>
</feature>
<keyword evidence="6 9" id="KW-1133">Transmembrane helix</keyword>
<sequence length="354" mass="39780">MKLLDSYIARTVAGHIGTVMLVLLAIYFFSTFVSEMGDVGKGDYTVLDALLFTLMQVPLYTYQLFPLVALVGTMLGLGSLANTSELTVMRAAGVSIRRIMVAVMKVGLMMVVAVTVVGELIAPRLEVQAQMQRAEALGKDISLNTKDGLWARDGRSFINIERLLVDGRASNVRIYRFDDNHSLRETIFAPRGIYQDDAWQLEQVVRTRVTPEGVDSRQLGELRWESSLEPGVIDVVAIKPENLSARDLWEYLRYMRENGLEDRRYDLAFWVRIMIPFATAGMVLLAVPFVFGSMRTVSIGQRVMLGALLGIGFYLFNAIFNRVGVVYDIPPFLAASLPTFVVYILWGVMMRRIR</sequence>
<comment type="subunit">
    <text evidence="8">Component of the lipopolysaccharide transport and assembly complex. The LptBFG transporter is composed of two ATP-binding proteins (LptB) and two transmembrane proteins (LptF and LptG).</text>
</comment>
<feature type="transmembrane region" description="Helical" evidence="9">
    <location>
        <begin position="303"/>
        <end position="320"/>
    </location>
</feature>
<evidence type="ECO:0000256" key="1">
    <source>
        <dbReference type="ARBA" id="ARBA00002265"/>
    </source>
</evidence>
<proteinExistence type="inferred from homology"/>
<feature type="transmembrane region" description="Helical" evidence="9">
    <location>
        <begin position="60"/>
        <end position="81"/>
    </location>
</feature>
<reference evidence="10 11" key="1">
    <citation type="submission" date="2016-10" db="EMBL/GenBank/DDBJ databases">
        <authorList>
            <person name="de Groot N.N."/>
        </authorList>
    </citation>
    <scope>NUCLEOTIDE SEQUENCE [LARGE SCALE GENOMIC DNA]</scope>
    <source>
        <strain evidence="10 11">HLD2</strain>
    </source>
</reference>
<dbReference type="InterPro" id="IPR030923">
    <property type="entry name" value="LptG"/>
</dbReference>
<gene>
    <name evidence="10" type="ORF">SAMN03097708_00974</name>
</gene>
<dbReference type="Pfam" id="PF03739">
    <property type="entry name" value="LptF_LptG"/>
    <property type="match status" value="1"/>
</dbReference>
<keyword evidence="4" id="KW-1003">Cell membrane</keyword>
<accession>A0A1G5PY77</accession>
<keyword evidence="5 9" id="KW-0812">Transmembrane</keyword>
<evidence type="ECO:0000313" key="10">
    <source>
        <dbReference type="EMBL" id="SCZ54463.1"/>
    </source>
</evidence>
<dbReference type="GO" id="GO:0055085">
    <property type="term" value="P:transmembrane transport"/>
    <property type="evidence" value="ECO:0007669"/>
    <property type="project" value="InterPro"/>
</dbReference>
<organism evidence="10 11">
    <name type="scientific">Thiohalomonas denitrificans</name>
    <dbReference type="NCBI Taxonomy" id="415747"/>
    <lineage>
        <taxon>Bacteria</taxon>
        <taxon>Pseudomonadati</taxon>
        <taxon>Pseudomonadota</taxon>
        <taxon>Gammaproteobacteria</taxon>
        <taxon>Thiohalomonadales</taxon>
        <taxon>Thiohalomonadaceae</taxon>
        <taxon>Thiohalomonas</taxon>
    </lineage>
</organism>
<dbReference type="Proteomes" id="UP000199648">
    <property type="component" value="Unassembled WGS sequence"/>
</dbReference>
<evidence type="ECO:0000256" key="4">
    <source>
        <dbReference type="ARBA" id="ARBA00022475"/>
    </source>
</evidence>
<dbReference type="EMBL" id="FMWD01000003">
    <property type="protein sequence ID" value="SCZ54463.1"/>
    <property type="molecule type" value="Genomic_DNA"/>
</dbReference>